<keyword evidence="3" id="KW-1185">Reference proteome</keyword>
<dbReference type="PANTHER" id="PTHR37168">
    <property type="entry name" value="CRISPR-ASSOCIATED EXONUCLEASE CAS4"/>
    <property type="match status" value="1"/>
</dbReference>
<proteinExistence type="predicted"/>
<name>A0A521DU29_9BACT</name>
<dbReference type="InterPro" id="IPR022765">
    <property type="entry name" value="Dna2/Cas4_DUF83"/>
</dbReference>
<dbReference type="PANTHER" id="PTHR37168:SF1">
    <property type="entry name" value="CRISPR-ASSOCIATED EXONUCLEASE CAS4"/>
    <property type="match status" value="1"/>
</dbReference>
<sequence>MEQPSKGCAPLEGLGNKIMNTEKQPITGTEIAYYFVCARKLWFYAHNIECEQESDAVRMGRHIHKTSYKRKKKEVSVDGVIVVDWIDHDKKIIHEVKKSSSMEEAHQWQLKYYMWYLEQKGMNIADEKSAEFHADDLENRGYIGELNYPKLRQTKEVILLQKDRKILEQKIIPNIRKIRNRDKPPKTVAWEVCKFCSYNELCYS</sequence>
<reference evidence="2 3" key="1">
    <citation type="submission" date="2017-05" db="EMBL/GenBank/DDBJ databases">
        <authorList>
            <person name="Varghese N."/>
            <person name="Submissions S."/>
        </authorList>
    </citation>
    <scope>NUCLEOTIDE SEQUENCE [LARGE SCALE GENOMIC DNA]</scope>
    <source>
        <strain evidence="2 3">DSM 21194</strain>
    </source>
</reference>
<feature type="domain" description="DUF83" evidence="1">
    <location>
        <begin position="143"/>
        <end position="203"/>
    </location>
</feature>
<dbReference type="GO" id="GO:0004527">
    <property type="term" value="F:exonuclease activity"/>
    <property type="evidence" value="ECO:0007669"/>
    <property type="project" value="UniProtKB-KW"/>
</dbReference>
<evidence type="ECO:0000259" key="1">
    <source>
        <dbReference type="Pfam" id="PF01930"/>
    </source>
</evidence>
<dbReference type="InterPro" id="IPR011604">
    <property type="entry name" value="PDDEXK-like_dom_sf"/>
</dbReference>
<gene>
    <name evidence="2" type="ORF">SAMN06265218_111142</name>
</gene>
<dbReference type="Gene3D" id="3.90.320.10">
    <property type="match status" value="1"/>
</dbReference>
<keyword evidence="2" id="KW-0378">Hydrolase</keyword>
<dbReference type="AlphaFoldDB" id="A0A521DU29"/>
<evidence type="ECO:0000313" key="2">
    <source>
        <dbReference type="EMBL" id="SMO75253.1"/>
    </source>
</evidence>
<accession>A0A521DU29</accession>
<dbReference type="EMBL" id="FXTH01000011">
    <property type="protein sequence ID" value="SMO75253.1"/>
    <property type="molecule type" value="Genomic_DNA"/>
</dbReference>
<dbReference type="Pfam" id="PF01930">
    <property type="entry name" value="Cas_Cas4"/>
    <property type="match status" value="2"/>
</dbReference>
<keyword evidence="2" id="KW-0269">Exonuclease</keyword>
<organism evidence="2 3">
    <name type="scientific">Fodinibius sediminis</name>
    <dbReference type="NCBI Taxonomy" id="1214077"/>
    <lineage>
        <taxon>Bacteria</taxon>
        <taxon>Pseudomonadati</taxon>
        <taxon>Balneolota</taxon>
        <taxon>Balneolia</taxon>
        <taxon>Balneolales</taxon>
        <taxon>Balneolaceae</taxon>
        <taxon>Fodinibius</taxon>
    </lineage>
</organism>
<dbReference type="Proteomes" id="UP000317593">
    <property type="component" value="Unassembled WGS sequence"/>
</dbReference>
<evidence type="ECO:0000313" key="3">
    <source>
        <dbReference type="Proteomes" id="UP000317593"/>
    </source>
</evidence>
<keyword evidence="2" id="KW-0540">Nuclease</keyword>
<protein>
    <submittedName>
        <fullName evidence="2">CRISPR-associated exonuclease Cas4</fullName>
    </submittedName>
</protein>
<feature type="domain" description="DUF83" evidence="1">
    <location>
        <begin position="27"/>
        <end position="124"/>
    </location>
</feature>